<proteinExistence type="predicted"/>
<gene>
    <name evidence="11" type="ORF">H7849_25090</name>
</gene>
<keyword evidence="8 10" id="KW-0472">Membrane</keyword>
<evidence type="ECO:0000256" key="9">
    <source>
        <dbReference type="SAM" id="MobiDB-lite"/>
    </source>
</evidence>
<dbReference type="GO" id="GO:0008120">
    <property type="term" value="F:ceramide glucosyltransferase activity"/>
    <property type="evidence" value="ECO:0007669"/>
    <property type="project" value="TreeGrafter"/>
</dbReference>
<feature type="transmembrane region" description="Helical" evidence="10">
    <location>
        <begin position="280"/>
        <end position="302"/>
    </location>
</feature>
<evidence type="ECO:0000256" key="1">
    <source>
        <dbReference type="ARBA" id="ARBA00004141"/>
    </source>
</evidence>
<feature type="region of interest" description="Disordered" evidence="9">
    <location>
        <begin position="384"/>
        <end position="406"/>
    </location>
</feature>
<dbReference type="Pfam" id="PF13506">
    <property type="entry name" value="Glyco_transf_21"/>
    <property type="match status" value="1"/>
</dbReference>
<evidence type="ECO:0000256" key="5">
    <source>
        <dbReference type="ARBA" id="ARBA00022679"/>
    </source>
</evidence>
<evidence type="ECO:0000256" key="7">
    <source>
        <dbReference type="ARBA" id="ARBA00022989"/>
    </source>
</evidence>
<dbReference type="Gene3D" id="3.90.550.10">
    <property type="entry name" value="Spore Coat Polysaccharide Biosynthesis Protein SpsA, Chain A"/>
    <property type="match status" value="1"/>
</dbReference>
<dbReference type="EMBL" id="CP060394">
    <property type="protein sequence ID" value="QNI35186.1"/>
    <property type="molecule type" value="Genomic_DNA"/>
</dbReference>
<dbReference type="Proteomes" id="UP000515312">
    <property type="component" value="Chromosome"/>
</dbReference>
<comment type="pathway">
    <text evidence="3">Sphingolipid metabolism.</text>
</comment>
<dbReference type="PANTHER" id="PTHR12726:SF0">
    <property type="entry name" value="CERAMIDE GLUCOSYLTRANSFERASE"/>
    <property type="match status" value="1"/>
</dbReference>
<keyword evidence="7 10" id="KW-1133">Transmembrane helix</keyword>
<evidence type="ECO:0000256" key="4">
    <source>
        <dbReference type="ARBA" id="ARBA00022676"/>
    </source>
</evidence>
<dbReference type="SUPFAM" id="SSF53448">
    <property type="entry name" value="Nucleotide-diphospho-sugar transferases"/>
    <property type="match status" value="1"/>
</dbReference>
<comment type="subcellular location">
    <subcellularLocation>
        <location evidence="1">Membrane</location>
        <topology evidence="1">Multi-pass membrane protein</topology>
    </subcellularLocation>
</comment>
<reference evidence="11 12" key="1">
    <citation type="submission" date="2020-08" db="EMBL/GenBank/DDBJ databases">
        <title>Edaphobacter telluris sp. nov. and Acidobacterium dinghuensis sp. nov., two acidobacteria isolated from forest soil.</title>
        <authorList>
            <person name="Fu J."/>
            <person name="Qiu L."/>
        </authorList>
    </citation>
    <scope>NUCLEOTIDE SEQUENCE [LARGE SCALE GENOMIC DNA]</scope>
    <source>
        <strain evidence="11">4Y35</strain>
    </source>
</reference>
<dbReference type="GO" id="GO:0006679">
    <property type="term" value="P:glucosylceramide biosynthetic process"/>
    <property type="evidence" value="ECO:0007669"/>
    <property type="project" value="TreeGrafter"/>
</dbReference>
<evidence type="ECO:0000256" key="8">
    <source>
        <dbReference type="ARBA" id="ARBA00023136"/>
    </source>
</evidence>
<evidence type="ECO:0000256" key="3">
    <source>
        <dbReference type="ARBA" id="ARBA00004991"/>
    </source>
</evidence>
<name>A0A7G8BRL6_9BACT</name>
<keyword evidence="6 10" id="KW-0812">Transmembrane</keyword>
<dbReference type="GO" id="GO:0016020">
    <property type="term" value="C:membrane"/>
    <property type="evidence" value="ECO:0007669"/>
    <property type="project" value="UniProtKB-SubCell"/>
</dbReference>
<dbReference type="InterPro" id="IPR025993">
    <property type="entry name" value="Ceramide_glucosylTrfase"/>
</dbReference>
<dbReference type="PANTHER" id="PTHR12726">
    <property type="entry name" value="CERAMIDE GLUCOSYLTRANSFERASE"/>
    <property type="match status" value="1"/>
</dbReference>
<comment type="pathway">
    <text evidence="2">Lipid metabolism; sphingolipid metabolism.</text>
</comment>
<evidence type="ECO:0000256" key="10">
    <source>
        <dbReference type="SAM" id="Phobius"/>
    </source>
</evidence>
<feature type="transmembrane region" description="Helical" evidence="10">
    <location>
        <begin position="308"/>
        <end position="328"/>
    </location>
</feature>
<feature type="compositionally biased region" description="Basic and acidic residues" evidence="9">
    <location>
        <begin position="388"/>
        <end position="406"/>
    </location>
</feature>
<evidence type="ECO:0000313" key="11">
    <source>
        <dbReference type="EMBL" id="QNI35186.1"/>
    </source>
</evidence>
<organism evidence="11 12">
    <name type="scientific">Alloacidobacterium dinghuense</name>
    <dbReference type="NCBI Taxonomy" id="2763107"/>
    <lineage>
        <taxon>Bacteria</taxon>
        <taxon>Pseudomonadati</taxon>
        <taxon>Acidobacteriota</taxon>
        <taxon>Terriglobia</taxon>
        <taxon>Terriglobales</taxon>
        <taxon>Acidobacteriaceae</taxon>
        <taxon>Alloacidobacterium</taxon>
    </lineage>
</organism>
<feature type="transmembrane region" description="Helical" evidence="10">
    <location>
        <begin position="6"/>
        <end position="26"/>
    </location>
</feature>
<evidence type="ECO:0000313" key="12">
    <source>
        <dbReference type="Proteomes" id="UP000515312"/>
    </source>
</evidence>
<keyword evidence="12" id="KW-1185">Reference proteome</keyword>
<evidence type="ECO:0000256" key="2">
    <source>
        <dbReference type="ARBA" id="ARBA00004760"/>
    </source>
</evidence>
<keyword evidence="4" id="KW-0328">Glycosyltransferase</keyword>
<accession>A0A7G8BRL6</accession>
<dbReference type="KEGG" id="adin:H7849_25090"/>
<keyword evidence="5 11" id="KW-0808">Transferase</keyword>
<dbReference type="AlphaFoldDB" id="A0A7G8BRL6"/>
<evidence type="ECO:0000256" key="6">
    <source>
        <dbReference type="ARBA" id="ARBA00022692"/>
    </source>
</evidence>
<protein>
    <submittedName>
        <fullName evidence="11">Glycosyltransferase</fullName>
    </submittedName>
</protein>
<dbReference type="InterPro" id="IPR029044">
    <property type="entry name" value="Nucleotide-diphossugar_trans"/>
</dbReference>
<sequence length="406" mass="44583">MGVGILGLVSSTVFQGLVFAGAYRFVMARRRHRMMAQVPYQPFVSLLKPLHGNEPNLDAHITSFFEQHYGNFEILFCARHANDAGLQTARKVAARYPSVPVKFLTTGEPSYINAKVSSLEKMAAAATSDIFIISDSDVRVTPNYIREVVAPFVNAKVGAVTCLYRGVADEGVWSELEAAGMSIEMTSGVLVANMMEGMQFTLGPTMAVRRSCVNEMGGFGYLGPYCADDFILGNQVAAHGHEVVLSDHVIDHIVLNLSFAASVKHQVRWMKSTRFSRPKGHFGTSLTFAVPFGLLAGFAALALHMPRLALAFVVYSVVARVMLAAVVGKTVVEERHLLRTSLLYPLRDLLGFFYWAASYASSHILWRGRVYRLAEGGLMLPSQIEGDEPMKRSADKTVGEEPLRGR</sequence>